<feature type="compositionally biased region" description="Basic and acidic residues" evidence="6">
    <location>
        <begin position="207"/>
        <end position="217"/>
    </location>
</feature>
<evidence type="ECO:0000256" key="5">
    <source>
        <dbReference type="PROSITE-ProRule" id="PRU00309"/>
    </source>
</evidence>
<sequence length="701" mass="80051">MESRKCCMVGCENAESRGPDGENRAFYVFPTDFNLCMLWVQNSGRPEFFEDFAFAGAQPFLNRHICSEHFKEKDFVNPKDVTAGLLPGAIPNLNFIVPKIEVKEEQVDPGTCEIFPEFADTLTDTLISESELLSEIKAEKYENDNCYDVNTNFSFSSNDESCSDLLGVHLPKDLEIYKETEEDKELSNEFFRNYETAVMQTRSSTRRTNESEEERSLSMETYEQEQESLRRLMEDVATDEEIQCDDESDPSRTDSVEGRENSDTEQDISENESDAGIIHNGLFFLGKDKATKWMKHAPAKNTRIKMVLPGSNLPTRSLKTPDDIFNYFVNDEMIEMIARNTNLCINSISDNFQRECDTKPTDAIEIRAFLGLLLYSGVLKVNRLNIEELWQTDGTGIEIFRLVMSLKRFQLLSRCLRFDDKDFREERRKTDQLAPIRELFDIFVDNCRNGYSLSEYVTVGEKLEGFKGRCSFRQCIPSKVKKYGIKIFALCDAKMYYTSIWRCMSAPSQTTGSGRNVTIDSWFTSVPLVNTLLSDFKLTVVGAIRKNKPELPPEFTDPKLPIGGSMFGYTETITLVSYVPEKKKSVLLVSSLHHNGTVHETTGKPDIVTDYDATKDAVQVVERLCANYSTLRNTRRWPMVIFYVILNIAGINSQVVYHSNNPGDKTTRRSFLKSLSMSRATSLTRETDGRESSKKHKTPFE</sequence>
<evidence type="ECO:0000313" key="8">
    <source>
        <dbReference type="EMBL" id="KAJ8960455.1"/>
    </source>
</evidence>
<evidence type="ECO:0000259" key="7">
    <source>
        <dbReference type="PROSITE" id="PS50950"/>
    </source>
</evidence>
<evidence type="ECO:0000313" key="9">
    <source>
        <dbReference type="Proteomes" id="UP001162162"/>
    </source>
</evidence>
<dbReference type="GO" id="GO:0003677">
    <property type="term" value="F:DNA binding"/>
    <property type="evidence" value="ECO:0007669"/>
    <property type="project" value="UniProtKB-UniRule"/>
</dbReference>
<feature type="region of interest" description="Disordered" evidence="6">
    <location>
        <begin position="679"/>
        <end position="701"/>
    </location>
</feature>
<proteinExistence type="predicted"/>
<evidence type="ECO:0000256" key="3">
    <source>
        <dbReference type="ARBA" id="ARBA00022833"/>
    </source>
</evidence>
<feature type="region of interest" description="Disordered" evidence="6">
    <location>
        <begin position="199"/>
        <end position="272"/>
    </location>
</feature>
<organism evidence="8 9">
    <name type="scientific">Aromia moschata</name>
    <dbReference type="NCBI Taxonomy" id="1265417"/>
    <lineage>
        <taxon>Eukaryota</taxon>
        <taxon>Metazoa</taxon>
        <taxon>Ecdysozoa</taxon>
        <taxon>Arthropoda</taxon>
        <taxon>Hexapoda</taxon>
        <taxon>Insecta</taxon>
        <taxon>Pterygota</taxon>
        <taxon>Neoptera</taxon>
        <taxon>Endopterygota</taxon>
        <taxon>Coleoptera</taxon>
        <taxon>Polyphaga</taxon>
        <taxon>Cucujiformia</taxon>
        <taxon>Chrysomeloidea</taxon>
        <taxon>Cerambycidae</taxon>
        <taxon>Cerambycinae</taxon>
        <taxon>Callichromatini</taxon>
        <taxon>Aromia</taxon>
    </lineage>
</organism>
<evidence type="ECO:0000256" key="6">
    <source>
        <dbReference type="SAM" id="MobiDB-lite"/>
    </source>
</evidence>
<accession>A0AAV8Z8E9</accession>
<evidence type="ECO:0000256" key="4">
    <source>
        <dbReference type="ARBA" id="ARBA00023125"/>
    </source>
</evidence>
<feature type="compositionally biased region" description="Acidic residues" evidence="6">
    <location>
        <begin position="263"/>
        <end position="272"/>
    </location>
</feature>
<dbReference type="SMART" id="SM00692">
    <property type="entry name" value="DM3"/>
    <property type="match status" value="1"/>
</dbReference>
<feature type="compositionally biased region" description="Acidic residues" evidence="6">
    <location>
        <begin position="236"/>
        <end position="248"/>
    </location>
</feature>
<dbReference type="Pfam" id="PF05485">
    <property type="entry name" value="THAP"/>
    <property type="match status" value="1"/>
</dbReference>
<protein>
    <recommendedName>
        <fullName evidence="7">THAP-type domain-containing protein</fullName>
    </recommendedName>
</protein>
<keyword evidence="9" id="KW-1185">Reference proteome</keyword>
<dbReference type="EMBL" id="JAPWTK010000008">
    <property type="protein sequence ID" value="KAJ8960455.1"/>
    <property type="molecule type" value="Genomic_DNA"/>
</dbReference>
<dbReference type="InterPro" id="IPR029526">
    <property type="entry name" value="PGBD"/>
</dbReference>
<keyword evidence="4 5" id="KW-0238">DNA-binding</keyword>
<dbReference type="SMART" id="SM00980">
    <property type="entry name" value="THAP"/>
    <property type="match status" value="1"/>
</dbReference>
<dbReference type="PROSITE" id="PS50950">
    <property type="entry name" value="ZF_THAP"/>
    <property type="match status" value="1"/>
</dbReference>
<dbReference type="InterPro" id="IPR006612">
    <property type="entry name" value="THAP_Znf"/>
</dbReference>
<dbReference type="GO" id="GO:0008270">
    <property type="term" value="F:zinc ion binding"/>
    <property type="evidence" value="ECO:0007669"/>
    <property type="project" value="UniProtKB-KW"/>
</dbReference>
<evidence type="ECO:0000256" key="2">
    <source>
        <dbReference type="ARBA" id="ARBA00022771"/>
    </source>
</evidence>
<feature type="domain" description="THAP-type" evidence="7">
    <location>
        <begin position="1"/>
        <end position="94"/>
    </location>
</feature>
<comment type="caution">
    <text evidence="8">The sequence shown here is derived from an EMBL/GenBank/DDBJ whole genome shotgun (WGS) entry which is preliminary data.</text>
</comment>
<dbReference type="PANTHER" id="PTHR46599:SF6">
    <property type="entry name" value="DUAL SPECIFICITY PHOSPHATASE 26"/>
    <property type="match status" value="1"/>
</dbReference>
<dbReference type="SUPFAM" id="SSF57716">
    <property type="entry name" value="Glucocorticoid receptor-like (DNA-binding domain)"/>
    <property type="match status" value="1"/>
</dbReference>
<gene>
    <name evidence="8" type="ORF">NQ318_013739</name>
</gene>
<dbReference type="AlphaFoldDB" id="A0AAV8Z8E9"/>
<dbReference type="PANTHER" id="PTHR46599">
    <property type="entry name" value="PIGGYBAC TRANSPOSABLE ELEMENT-DERIVED PROTEIN 4"/>
    <property type="match status" value="1"/>
</dbReference>
<evidence type="ECO:0000256" key="1">
    <source>
        <dbReference type="ARBA" id="ARBA00022723"/>
    </source>
</evidence>
<dbReference type="Proteomes" id="UP001162162">
    <property type="component" value="Unassembled WGS sequence"/>
</dbReference>
<reference evidence="8" key="1">
    <citation type="journal article" date="2023" name="Insect Mol. Biol.">
        <title>Genome sequencing provides insights into the evolution of gene families encoding plant cell wall-degrading enzymes in longhorned beetles.</title>
        <authorList>
            <person name="Shin N.R."/>
            <person name="Okamura Y."/>
            <person name="Kirsch R."/>
            <person name="Pauchet Y."/>
        </authorList>
    </citation>
    <scope>NUCLEOTIDE SEQUENCE</scope>
    <source>
        <strain evidence="8">AMC_N1</strain>
    </source>
</reference>
<keyword evidence="1" id="KW-0479">Metal-binding</keyword>
<keyword evidence="2 5" id="KW-0863">Zinc-finger</keyword>
<keyword evidence="3" id="KW-0862">Zinc</keyword>
<feature type="compositionally biased region" description="Basic and acidic residues" evidence="6">
    <location>
        <begin position="685"/>
        <end position="701"/>
    </location>
</feature>
<feature type="compositionally biased region" description="Basic and acidic residues" evidence="6">
    <location>
        <begin position="249"/>
        <end position="262"/>
    </location>
</feature>
<name>A0AAV8Z8E9_9CUCU</name>
<dbReference type="Pfam" id="PF13843">
    <property type="entry name" value="DDE_Tnp_1_7"/>
    <property type="match status" value="2"/>
</dbReference>